<reference evidence="2" key="1">
    <citation type="submission" date="2016-10" db="EMBL/GenBank/DDBJ databases">
        <authorList>
            <person name="Benchimol M."/>
            <person name="Almeida L.G."/>
            <person name="Vasconcelos A.T."/>
            <person name="Perreira-Neves A."/>
            <person name="Rosa I.A."/>
            <person name="Tasca T."/>
            <person name="Bogo M.R."/>
            <person name="de Souza W."/>
        </authorList>
    </citation>
    <scope>NUCLEOTIDE SEQUENCE [LARGE SCALE GENOMIC DNA]</scope>
    <source>
        <strain evidence="2">K</strain>
    </source>
</reference>
<sequence length="487" mass="55497">MITTTFIIPKLDYVLMNGLIPSTRLKQVDLLIRHLIHKDCKSTAVPVDSFYTHWADGGFSIPNLVERSKLMQIKLFCMLKTSPDDNTRKLFNRFIQEEMVFRKVLTDPMVQRFEHILEKDNKMLQSSNRKTCCIFGRAFKASASLDIGVQISNDSEHVISIKDMRKPNDEAIECADHQKVNIIISKILRERHKLLLYALPMRGHSFKTLEKSKCSNAFIINPRKLMNNKVQQFCIAGRANCLPTKEVIHFEKPMNNKICPRCNRGMETLHHILNNCRPGSLCAYKSRHDEVVSATVDLIKETFKPYPSIHLSKSINLEGLHLDGNLSRLLPDIWFKDPVSNKVYIIEVTVPYGLYSDDGTASLDKRRNEKINKYSPLVAEVAKQLNIIVSFHVIVVSSLGCVTRETYEELKRINSYRKVVRRTAIRYSEAALGSSCKIFWSALHPTDSVTIDPLANSDSFSDHTQPDDPLSDTSHEGHVASDTLDIL</sequence>
<proteinExistence type="predicted"/>
<evidence type="ECO:0000313" key="3">
    <source>
        <dbReference type="Proteomes" id="UP000179807"/>
    </source>
</evidence>
<keyword evidence="3" id="KW-1185">Reference proteome</keyword>
<dbReference type="VEuPathDB" id="TrichDB:TRFO_14402"/>
<evidence type="ECO:0000313" key="2">
    <source>
        <dbReference type="EMBL" id="OHT15068.1"/>
    </source>
</evidence>
<dbReference type="OrthoDB" id="6779578at2759"/>
<protein>
    <recommendedName>
        <fullName evidence="4">Reverse transcriptase zinc-binding domain-containing protein</fullName>
    </recommendedName>
</protein>
<dbReference type="Proteomes" id="UP000179807">
    <property type="component" value="Unassembled WGS sequence"/>
</dbReference>
<dbReference type="AlphaFoldDB" id="A0A1J4KZF3"/>
<dbReference type="EMBL" id="MLAK01000272">
    <property type="protein sequence ID" value="OHT15068.1"/>
    <property type="molecule type" value="Genomic_DNA"/>
</dbReference>
<name>A0A1J4KZF3_9EUKA</name>
<evidence type="ECO:0008006" key="4">
    <source>
        <dbReference type="Google" id="ProtNLM"/>
    </source>
</evidence>
<organism evidence="2 3">
    <name type="scientific">Tritrichomonas foetus</name>
    <dbReference type="NCBI Taxonomy" id="1144522"/>
    <lineage>
        <taxon>Eukaryota</taxon>
        <taxon>Metamonada</taxon>
        <taxon>Parabasalia</taxon>
        <taxon>Tritrichomonadida</taxon>
        <taxon>Tritrichomonadidae</taxon>
        <taxon>Tritrichomonas</taxon>
    </lineage>
</organism>
<dbReference type="RefSeq" id="XP_068368204.1">
    <property type="nucleotide sequence ID" value="XM_068497793.1"/>
</dbReference>
<evidence type="ECO:0000256" key="1">
    <source>
        <dbReference type="SAM" id="MobiDB-lite"/>
    </source>
</evidence>
<accession>A0A1J4KZF3</accession>
<feature type="region of interest" description="Disordered" evidence="1">
    <location>
        <begin position="454"/>
        <end position="487"/>
    </location>
</feature>
<gene>
    <name evidence="2" type="ORF">TRFO_14402</name>
</gene>
<comment type="caution">
    <text evidence="2">The sequence shown here is derived from an EMBL/GenBank/DDBJ whole genome shotgun (WGS) entry which is preliminary data.</text>
</comment>
<dbReference type="GeneID" id="94832497"/>